<name>A0A0B0MQ49_GOSAR</name>
<keyword evidence="3" id="KW-1185">Reference proteome</keyword>
<evidence type="ECO:0000313" key="2">
    <source>
        <dbReference type="EMBL" id="KHG17766.1"/>
    </source>
</evidence>
<evidence type="ECO:0000313" key="3">
    <source>
        <dbReference type="Proteomes" id="UP000032142"/>
    </source>
</evidence>
<gene>
    <name evidence="2" type="ORF">F383_21363</name>
    <name evidence="1" type="ORF">F383_22335</name>
</gene>
<reference evidence="3" key="2">
    <citation type="submission" date="2014-09" db="EMBL/GenBank/DDBJ databases">
        <authorList>
            <person name="Mudge J."/>
            <person name="Ramaraj T."/>
            <person name="Lindquist I.E."/>
            <person name="Bharti A.K."/>
            <person name="Sundararajan A."/>
            <person name="Cameron C.T."/>
            <person name="Woodward J.E."/>
            <person name="May G.D."/>
            <person name="Brubaker C."/>
            <person name="Broadhvest J."/>
            <person name="Wilkins T.A."/>
        </authorList>
    </citation>
    <scope>NUCLEOTIDE SEQUENCE</scope>
    <source>
        <strain evidence="3">cv. AKA8401</strain>
    </source>
</reference>
<evidence type="ECO:0000313" key="1">
    <source>
        <dbReference type="EMBL" id="KHG01629.1"/>
    </source>
</evidence>
<sequence length="27" mass="3097">MTKSIERLTCHLSSSIGEMYCIRHRSG</sequence>
<proteinExistence type="predicted"/>
<protein>
    <submittedName>
        <fullName evidence="1">Uncharacterized protein</fullName>
    </submittedName>
</protein>
<organism evidence="1 3">
    <name type="scientific">Gossypium arboreum</name>
    <name type="common">Tree cotton</name>
    <name type="synonym">Gossypium nanking</name>
    <dbReference type="NCBI Taxonomy" id="29729"/>
    <lineage>
        <taxon>Eukaryota</taxon>
        <taxon>Viridiplantae</taxon>
        <taxon>Streptophyta</taxon>
        <taxon>Embryophyta</taxon>
        <taxon>Tracheophyta</taxon>
        <taxon>Spermatophyta</taxon>
        <taxon>Magnoliopsida</taxon>
        <taxon>eudicotyledons</taxon>
        <taxon>Gunneridae</taxon>
        <taxon>Pentapetalae</taxon>
        <taxon>rosids</taxon>
        <taxon>malvids</taxon>
        <taxon>Malvales</taxon>
        <taxon>Malvaceae</taxon>
        <taxon>Malvoideae</taxon>
        <taxon>Gossypium</taxon>
    </lineage>
</organism>
<dbReference type="AlphaFoldDB" id="A0A0B0MQ49"/>
<dbReference type="Proteomes" id="UP000032142">
    <property type="component" value="Unassembled WGS sequence"/>
</dbReference>
<accession>A0A0B0MQ49</accession>
<reference evidence="1" key="1">
    <citation type="submission" date="2014-09" db="EMBL/GenBank/DDBJ databases">
        <title>G. arboreum L. cv. AKA8401 A2 genome assembly version 1.0.</title>
        <authorList>
            <person name="Mudge J."/>
            <person name="Ramaraj T."/>
            <person name="Lindquist I.E."/>
            <person name="Bharti A.K."/>
            <person name="Sundararajan A."/>
            <person name="Cameron C.T."/>
            <person name="Woodward J.E."/>
            <person name="May G.D."/>
            <person name="Brubaker C."/>
            <person name="Broadhvest J."/>
            <person name="Wilkins T.A."/>
        </authorList>
    </citation>
    <scope>NUCLEOTIDE SEQUENCE</scope>
</reference>
<dbReference type="EMBL" id="KN408983">
    <property type="protein sequence ID" value="KHG17766.1"/>
    <property type="molecule type" value="Genomic_DNA"/>
</dbReference>
<dbReference type="EMBL" id="JRRC01206592">
    <property type="protein sequence ID" value="KHG01629.1"/>
    <property type="molecule type" value="Genomic_DNA"/>
</dbReference>